<accession>A0ABR9PIL9</accession>
<organism evidence="1 2">
    <name type="scientific">Corallococcus soli</name>
    <dbReference type="NCBI Taxonomy" id="2710757"/>
    <lineage>
        <taxon>Bacteria</taxon>
        <taxon>Pseudomonadati</taxon>
        <taxon>Myxococcota</taxon>
        <taxon>Myxococcia</taxon>
        <taxon>Myxococcales</taxon>
        <taxon>Cystobacterineae</taxon>
        <taxon>Myxococcaceae</taxon>
        <taxon>Corallococcus</taxon>
    </lineage>
</organism>
<dbReference type="RefSeq" id="WP_193347097.1">
    <property type="nucleotide sequence ID" value="NZ_CBCSIP010000161.1"/>
</dbReference>
<sequence length="217" mass="23248">MSTSEPLSRARIFGVTAPQPWAWAVQVRNTPVLNLQQPPASDVLGAYVAVCAGGYDMGLGKWMKIHAGVLPLPPADLPTGAVVAVGRITSVSLWPDGRESRWYAGPVGLWLEDVQVLPVPVACGLELAVGLWELPSATLGQVRTAYAAVTQARESRWQAYEALAAGHGGREPATLKERVLKKCACKRALTRCPSCRAWRCTAPTCPSHTCGQEARLP</sequence>
<dbReference type="Proteomes" id="UP001516472">
    <property type="component" value="Unassembled WGS sequence"/>
</dbReference>
<evidence type="ECO:0000313" key="2">
    <source>
        <dbReference type="Proteomes" id="UP001516472"/>
    </source>
</evidence>
<keyword evidence="2" id="KW-1185">Reference proteome</keyword>
<dbReference type="EMBL" id="JAAIYO010000001">
    <property type="protein sequence ID" value="MBE4747739.1"/>
    <property type="molecule type" value="Genomic_DNA"/>
</dbReference>
<proteinExistence type="predicted"/>
<name>A0ABR9PIL9_9BACT</name>
<reference evidence="1 2" key="1">
    <citation type="submission" date="2020-02" db="EMBL/GenBank/DDBJ databases">
        <authorList>
            <person name="Babadi Z.K."/>
            <person name="Risdian C."/>
            <person name="Ebrahimipour G.H."/>
            <person name="Wink J."/>
        </authorList>
    </citation>
    <scope>NUCLEOTIDE SEQUENCE [LARGE SCALE GENOMIC DNA]</scope>
    <source>
        <strain evidence="1 2">ZKHCc1 1396</strain>
    </source>
</reference>
<evidence type="ECO:0000313" key="1">
    <source>
        <dbReference type="EMBL" id="MBE4747739.1"/>
    </source>
</evidence>
<gene>
    <name evidence="1" type="ORF">G4177_06045</name>
</gene>
<comment type="caution">
    <text evidence="1">The sequence shown here is derived from an EMBL/GenBank/DDBJ whole genome shotgun (WGS) entry which is preliminary data.</text>
</comment>
<protein>
    <submittedName>
        <fullName evidence="1">Uncharacterized protein</fullName>
    </submittedName>
</protein>